<feature type="region of interest" description="Disordered" evidence="3">
    <location>
        <begin position="1"/>
        <end position="71"/>
    </location>
</feature>
<dbReference type="AlphaFoldDB" id="A0A6A6P2D3"/>
<accession>A0A6A6P2D3</accession>
<protein>
    <recommendedName>
        <fullName evidence="6">FAR1 domain-containing protein</fullName>
    </recommendedName>
</protein>
<feature type="compositionally biased region" description="Pro residues" evidence="3">
    <location>
        <begin position="301"/>
        <end position="310"/>
    </location>
</feature>
<dbReference type="Proteomes" id="UP000799766">
    <property type="component" value="Unassembled WGS sequence"/>
</dbReference>
<feature type="compositionally biased region" description="Basic residues" evidence="3">
    <location>
        <begin position="372"/>
        <end position="381"/>
    </location>
</feature>
<dbReference type="PANTHER" id="PTHR43866">
    <property type="entry name" value="MALONATE-SEMIALDEHYDE DEHYDROGENASE"/>
    <property type="match status" value="1"/>
</dbReference>
<reference evidence="4" key="1">
    <citation type="journal article" date="2020" name="Stud. Mycol.">
        <title>101 Dothideomycetes genomes: a test case for predicting lifestyles and emergence of pathogens.</title>
        <authorList>
            <person name="Haridas S."/>
            <person name="Albert R."/>
            <person name="Binder M."/>
            <person name="Bloem J."/>
            <person name="Labutti K."/>
            <person name="Salamov A."/>
            <person name="Andreopoulos B."/>
            <person name="Baker S."/>
            <person name="Barry K."/>
            <person name="Bills G."/>
            <person name="Bluhm B."/>
            <person name="Cannon C."/>
            <person name="Castanera R."/>
            <person name="Culley D."/>
            <person name="Daum C."/>
            <person name="Ezra D."/>
            <person name="Gonzalez J."/>
            <person name="Henrissat B."/>
            <person name="Kuo A."/>
            <person name="Liang C."/>
            <person name="Lipzen A."/>
            <person name="Lutzoni F."/>
            <person name="Magnuson J."/>
            <person name="Mondo S."/>
            <person name="Nolan M."/>
            <person name="Ohm R."/>
            <person name="Pangilinan J."/>
            <person name="Park H.-J."/>
            <person name="Ramirez L."/>
            <person name="Alfaro M."/>
            <person name="Sun H."/>
            <person name="Tritt A."/>
            <person name="Yoshinaga Y."/>
            <person name="Zwiers L.-H."/>
            <person name="Turgeon B."/>
            <person name="Goodwin S."/>
            <person name="Spatafora J."/>
            <person name="Crous P."/>
            <person name="Grigoriev I."/>
        </authorList>
    </citation>
    <scope>NUCLEOTIDE SEQUENCE</scope>
    <source>
        <strain evidence="4">ATCC 16933</strain>
    </source>
</reference>
<evidence type="ECO:0000313" key="4">
    <source>
        <dbReference type="EMBL" id="KAF2458039.1"/>
    </source>
</evidence>
<gene>
    <name evidence="4" type="ORF">BDY21DRAFT_343463</name>
</gene>
<feature type="region of interest" description="Disordered" evidence="3">
    <location>
        <begin position="293"/>
        <end position="407"/>
    </location>
</feature>
<dbReference type="GO" id="GO:0005739">
    <property type="term" value="C:mitochondrion"/>
    <property type="evidence" value="ECO:0007669"/>
    <property type="project" value="TreeGrafter"/>
</dbReference>
<feature type="compositionally biased region" description="Gly residues" evidence="3">
    <location>
        <begin position="32"/>
        <end position="58"/>
    </location>
</feature>
<evidence type="ECO:0000256" key="1">
    <source>
        <dbReference type="ARBA" id="ARBA00009986"/>
    </source>
</evidence>
<feature type="compositionally biased region" description="Basic residues" evidence="3">
    <location>
        <begin position="346"/>
        <end position="356"/>
    </location>
</feature>
<evidence type="ECO:0000256" key="2">
    <source>
        <dbReference type="SAM" id="Coils"/>
    </source>
</evidence>
<feature type="compositionally biased region" description="Low complexity" evidence="3">
    <location>
        <begin position="335"/>
        <end position="345"/>
    </location>
</feature>
<dbReference type="PANTHER" id="PTHR43866:SF3">
    <property type="entry name" value="METHYLMALONATE-SEMIALDEHYDE DEHYDROGENASE [ACYLATING], MITOCHONDRIAL"/>
    <property type="match status" value="1"/>
</dbReference>
<dbReference type="GO" id="GO:0004491">
    <property type="term" value="F:methylmalonate-semialdehyde dehydrogenase (acylating, NAD) activity"/>
    <property type="evidence" value="ECO:0007669"/>
    <property type="project" value="InterPro"/>
</dbReference>
<dbReference type="GO" id="GO:0006210">
    <property type="term" value="P:thymine catabolic process"/>
    <property type="evidence" value="ECO:0007669"/>
    <property type="project" value="TreeGrafter"/>
</dbReference>
<dbReference type="GO" id="GO:0006574">
    <property type="term" value="P:L-valine catabolic process"/>
    <property type="evidence" value="ECO:0007669"/>
    <property type="project" value="TreeGrafter"/>
</dbReference>
<dbReference type="OrthoDB" id="5334927at2759"/>
<feature type="region of interest" description="Disordered" evidence="3">
    <location>
        <begin position="235"/>
        <end position="276"/>
    </location>
</feature>
<dbReference type="EMBL" id="MU001679">
    <property type="protein sequence ID" value="KAF2458039.1"/>
    <property type="molecule type" value="Genomic_DNA"/>
</dbReference>
<feature type="compositionally biased region" description="Pro residues" evidence="3">
    <location>
        <begin position="319"/>
        <end position="334"/>
    </location>
</feature>
<evidence type="ECO:0000313" key="5">
    <source>
        <dbReference type="Proteomes" id="UP000799766"/>
    </source>
</evidence>
<feature type="compositionally biased region" description="Polar residues" evidence="3">
    <location>
        <begin position="390"/>
        <end position="403"/>
    </location>
</feature>
<organism evidence="4 5">
    <name type="scientific">Lineolata rhizophorae</name>
    <dbReference type="NCBI Taxonomy" id="578093"/>
    <lineage>
        <taxon>Eukaryota</taxon>
        <taxon>Fungi</taxon>
        <taxon>Dikarya</taxon>
        <taxon>Ascomycota</taxon>
        <taxon>Pezizomycotina</taxon>
        <taxon>Dothideomycetes</taxon>
        <taxon>Dothideomycetes incertae sedis</taxon>
        <taxon>Lineolatales</taxon>
        <taxon>Lineolataceae</taxon>
        <taxon>Lineolata</taxon>
    </lineage>
</organism>
<evidence type="ECO:0008006" key="6">
    <source>
        <dbReference type="Google" id="ProtNLM"/>
    </source>
</evidence>
<dbReference type="InterPro" id="IPR010061">
    <property type="entry name" value="MeMal-semiAld_DH"/>
</dbReference>
<comment type="similarity">
    <text evidence="1">Belongs to the aldehyde dehydrogenase family.</text>
</comment>
<feature type="compositionally biased region" description="Low complexity" evidence="3">
    <location>
        <begin position="15"/>
        <end position="28"/>
    </location>
</feature>
<feature type="compositionally biased region" description="Low complexity" evidence="3">
    <location>
        <begin position="357"/>
        <end position="371"/>
    </location>
</feature>
<name>A0A6A6P2D3_9PEZI</name>
<proteinExistence type="inferred from homology"/>
<evidence type="ECO:0000256" key="3">
    <source>
        <dbReference type="SAM" id="MobiDB-lite"/>
    </source>
</evidence>
<keyword evidence="5" id="KW-1185">Reference proteome</keyword>
<feature type="coiled-coil region" evidence="2">
    <location>
        <begin position="426"/>
        <end position="453"/>
    </location>
</feature>
<sequence length="461" mass="51208">MGSLTTSAPPHLAPSLSTHASHNTSTSSGVGLEHGSGGNHSRGNNGGNNNGGGGGVGGSSNVEWDMAPPPEGMYPSKDALLQAAQNHAAQHGYALSINNYWKTQQRVKIACVCYGTPKNTRRLTDATRVRKGRGSLKTGCRMWVEGKMLPNEGDRWRLTVKEPRHNHPGVEAERLSVHRKRTQGEAVERWIRRLWKENKKANETVDILKCKFPGVRITLRDVYNARAKITRKIKEGADSDDDDDLGANVDDSHMNEFPSGFVGSDDDDDLGAGTGDDAFRAAASEDASMLDPALVGDAAGPPSPPFPQAPPQKQQQQQPRPPQAPPPQPPPLQSPQPSHSNQHQHQQQHQRQHQQHPQHQQHQNQSQPQRQQQHRQRHQQRQQHQQQQQVQMNQRESNPSQDQEVARLRAEVSRLQGMQNDQALQIGRLQIENEGLKFEKERLQNEVVKLRLQHGGVPGIS</sequence>
<keyword evidence="2" id="KW-0175">Coiled coil</keyword>